<dbReference type="AlphaFoldDB" id="A0AAJ3HRN1"/>
<sequence length="95" mass="10906">MPVKRARKRLCVTLRYLEDNPNKHPLSGYILAIALIIAESFALEYKIKQVCISRPDKGLIAQYIAQGYKLNTADKARQKRNYKPRAKLMSKILST</sequence>
<evidence type="ECO:0000313" key="2">
    <source>
        <dbReference type="Proteomes" id="UP000078250"/>
    </source>
</evidence>
<gene>
    <name evidence="1" type="ORF">M997_2410</name>
</gene>
<comment type="caution">
    <text evidence="1">The sequence shown here is derived from an EMBL/GenBank/DDBJ whole genome shotgun (WGS) entry which is preliminary data.</text>
</comment>
<organism evidence="1 2">
    <name type="scientific">Proteus hauseri ATCC 700826</name>
    <dbReference type="NCBI Taxonomy" id="1354271"/>
    <lineage>
        <taxon>Bacteria</taxon>
        <taxon>Pseudomonadati</taxon>
        <taxon>Pseudomonadota</taxon>
        <taxon>Gammaproteobacteria</taxon>
        <taxon>Enterobacterales</taxon>
        <taxon>Morganellaceae</taxon>
        <taxon>Proteus</taxon>
    </lineage>
</organism>
<proteinExistence type="predicted"/>
<protein>
    <submittedName>
        <fullName evidence="1">Uncharacterized protein</fullName>
    </submittedName>
</protein>
<evidence type="ECO:0000313" key="1">
    <source>
        <dbReference type="EMBL" id="OAT46155.1"/>
    </source>
</evidence>
<keyword evidence="2" id="KW-1185">Reference proteome</keyword>
<reference evidence="1 2" key="1">
    <citation type="submission" date="2016-04" db="EMBL/GenBank/DDBJ databases">
        <title>ATOL: Assembling a taxonomically balanced genome-scale reconstruction of the evolutionary history of the Enterobacteriaceae.</title>
        <authorList>
            <person name="Plunkett G.III."/>
            <person name="Neeno-Eckwall E.C."/>
            <person name="Glasner J.D."/>
            <person name="Perna N.T."/>
        </authorList>
    </citation>
    <scope>NUCLEOTIDE SEQUENCE [LARGE SCALE GENOMIC DNA]</scope>
    <source>
        <strain evidence="1 2">ATCC 700826</strain>
    </source>
</reference>
<dbReference type="EMBL" id="LXEV01000027">
    <property type="protein sequence ID" value="OAT46155.1"/>
    <property type="molecule type" value="Genomic_DNA"/>
</dbReference>
<dbReference type="RefSeq" id="WP_082918437.1">
    <property type="nucleotide sequence ID" value="NZ_LXEV01000027.1"/>
</dbReference>
<dbReference type="Proteomes" id="UP000078250">
    <property type="component" value="Unassembled WGS sequence"/>
</dbReference>
<name>A0AAJ3HRN1_PROHU</name>
<accession>A0AAJ3HRN1</accession>